<keyword evidence="2" id="KW-0472">Membrane</keyword>
<name>A0AAU2H7Z0_9ACTN</name>
<dbReference type="Gene3D" id="3.60.40.10">
    <property type="entry name" value="PPM-type phosphatase domain"/>
    <property type="match status" value="1"/>
</dbReference>
<dbReference type="GO" id="GO:0016791">
    <property type="term" value="F:phosphatase activity"/>
    <property type="evidence" value="ECO:0007669"/>
    <property type="project" value="TreeGrafter"/>
</dbReference>
<dbReference type="InterPro" id="IPR052016">
    <property type="entry name" value="Bact_Sigma-Reg"/>
</dbReference>
<feature type="domain" description="PPM-type phosphatase" evidence="3">
    <location>
        <begin position="99"/>
        <end position="336"/>
    </location>
</feature>
<evidence type="ECO:0000256" key="2">
    <source>
        <dbReference type="SAM" id="Phobius"/>
    </source>
</evidence>
<dbReference type="InterPro" id="IPR001932">
    <property type="entry name" value="PPM-type_phosphatase-like_dom"/>
</dbReference>
<dbReference type="InterPro" id="IPR036457">
    <property type="entry name" value="PPM-type-like_dom_sf"/>
</dbReference>
<dbReference type="EMBL" id="CP108253">
    <property type="protein sequence ID" value="WTU43422.1"/>
    <property type="molecule type" value="Genomic_DNA"/>
</dbReference>
<feature type="transmembrane region" description="Helical" evidence="2">
    <location>
        <begin position="48"/>
        <end position="69"/>
    </location>
</feature>
<reference evidence="4" key="1">
    <citation type="submission" date="2022-10" db="EMBL/GenBank/DDBJ databases">
        <title>The complete genomes of actinobacterial strains from the NBC collection.</title>
        <authorList>
            <person name="Joergensen T.S."/>
            <person name="Alvarez Arevalo M."/>
            <person name="Sterndorff E.B."/>
            <person name="Faurdal D."/>
            <person name="Vuksanovic O."/>
            <person name="Mourched A.-S."/>
            <person name="Charusanti P."/>
            <person name="Shaw S."/>
            <person name="Blin K."/>
            <person name="Weber T."/>
        </authorList>
    </citation>
    <scope>NUCLEOTIDE SEQUENCE</scope>
    <source>
        <strain evidence="4">NBC_00060</strain>
    </source>
</reference>
<protein>
    <submittedName>
        <fullName evidence="4">Serine/threonine-protein phosphatase</fullName>
    </submittedName>
</protein>
<evidence type="ECO:0000259" key="3">
    <source>
        <dbReference type="SMART" id="SM00331"/>
    </source>
</evidence>
<dbReference type="AlphaFoldDB" id="A0AAU2H7Z0"/>
<keyword evidence="2" id="KW-0812">Transmembrane</keyword>
<gene>
    <name evidence="4" type="ORF">OHV25_29495</name>
</gene>
<dbReference type="PANTHER" id="PTHR43156:SF2">
    <property type="entry name" value="STAGE II SPORULATION PROTEIN E"/>
    <property type="match status" value="1"/>
</dbReference>
<dbReference type="SMART" id="SM00331">
    <property type="entry name" value="PP2C_SIG"/>
    <property type="match status" value="1"/>
</dbReference>
<proteinExistence type="predicted"/>
<evidence type="ECO:0000313" key="4">
    <source>
        <dbReference type="EMBL" id="WTU43422.1"/>
    </source>
</evidence>
<keyword evidence="2" id="KW-1133">Transmembrane helix</keyword>
<organism evidence="4">
    <name type="scientific">Streptomyces sp. NBC_00060</name>
    <dbReference type="NCBI Taxonomy" id="2975636"/>
    <lineage>
        <taxon>Bacteria</taxon>
        <taxon>Bacillati</taxon>
        <taxon>Actinomycetota</taxon>
        <taxon>Actinomycetes</taxon>
        <taxon>Kitasatosporales</taxon>
        <taxon>Streptomycetaceae</taxon>
        <taxon>Streptomyces</taxon>
    </lineage>
</organism>
<dbReference type="Pfam" id="PF07228">
    <property type="entry name" value="SpoIIE"/>
    <property type="match status" value="1"/>
</dbReference>
<dbReference type="PANTHER" id="PTHR43156">
    <property type="entry name" value="STAGE II SPORULATION PROTEIN E-RELATED"/>
    <property type="match status" value="1"/>
</dbReference>
<sequence>MIRTRSWTAACASALGTGRGLALALPGLWLALVVGWQLTCPLATDESMGLRIATCVAFLLAVICLVHGVRLGAARELRQVQEVADAAQRVLLRPPPPRLDGLTVAAGQLCAARGAVVGGDLYEVMATPYGVRVIMGDVRGHGLGPLGAVAAVLGSFREAAHDEPDLAGVLRRLDRALQRHLRERARGEHPACCAGEPESPLAEEFVTVLLLEIRDDGLVLALNCGHPWPYRLCGGAEPLLPGDPLPPLGSFPLPAELPLHRCTRLLPGEALCLHTDGAEDARDRAGRFFRLQEVLARAALDTPLSPAAVVHCVQRELLRHTGGRLADDVALMVLRNDRVRVPAQTAAVPTARARR</sequence>
<keyword evidence="1" id="KW-0378">Hydrolase</keyword>
<accession>A0AAU2H7Z0</accession>
<evidence type="ECO:0000256" key="1">
    <source>
        <dbReference type="ARBA" id="ARBA00022801"/>
    </source>
</evidence>